<name>A0A0F9P8W5_9ZZZZ</name>
<feature type="transmembrane region" description="Helical" evidence="6">
    <location>
        <begin position="672"/>
        <end position="693"/>
    </location>
</feature>
<evidence type="ECO:0000256" key="1">
    <source>
        <dbReference type="ARBA" id="ARBA00004651"/>
    </source>
</evidence>
<evidence type="ECO:0000256" key="5">
    <source>
        <dbReference type="ARBA" id="ARBA00023136"/>
    </source>
</evidence>
<feature type="domain" description="ABC3 transporter permease C-terminal" evidence="7">
    <location>
        <begin position="288"/>
        <end position="401"/>
    </location>
</feature>
<accession>A0A0F9P8W5</accession>
<evidence type="ECO:0000256" key="4">
    <source>
        <dbReference type="ARBA" id="ARBA00022989"/>
    </source>
</evidence>
<feature type="transmembrane region" description="Helical" evidence="6">
    <location>
        <begin position="21"/>
        <end position="41"/>
    </location>
</feature>
<gene>
    <name evidence="9" type="ORF">LCGC14_0856020</name>
</gene>
<feature type="transmembrane region" description="Helical" evidence="6">
    <location>
        <begin position="721"/>
        <end position="740"/>
    </location>
</feature>
<dbReference type="Pfam" id="PF12704">
    <property type="entry name" value="MacB_PCD"/>
    <property type="match status" value="2"/>
</dbReference>
<evidence type="ECO:0000256" key="3">
    <source>
        <dbReference type="ARBA" id="ARBA00022692"/>
    </source>
</evidence>
<sequence length="792" mass="88347">MFKNHLKISWRSLWKNKGYSTLNIFGLAIGITCACLILLWVEDEVNFDSVFPKQDLVYYVPTNQTFEGEVYTFYSTPGPLAKDLKDEIPEITRAATTWSGEILLKDGETGINRRGTYVDPDFLEIFSLRFLEGDIKDALNRPDAIVLTKKTSNALFGENTSALNRIVQINGKHNFTVTGIVQDLPQNVSFGFEWLLPINSFGFGEEDISWAKEYGNNFADTFVELAPDSDYETVDAKVRDMIPSKMTGENETPNQAFLHSIKDWHLRSDFSQGKKVGGQITFIRLVAFIGLIILLIACINFMNLATARSEKRANEVGVRKVLGSSKNGLIYQFLVEALIMASISALLSIVLLLLLLPSFNILVEKQIELRLWDFIHMLSLSGITLICGLLAGWYPALYLSSFRPAQVLKGVRKKHGSTTIIRKGLVITQFTVSIVFIISSIIVYQQVQHVRARNVGYEKGNLINISVNGNMIEKFNSIKDDMIASGTIQDIALTNTNMLSSGNNGAGLSWQGGMDTDDVLVRFRYVSPSFFNTVGLEIIEGHGFNENVSVDSTNILITQSFAELMGSGSAVGKTVMRNDINYNVIGVVNDYLYGDMYGNGKTGPVMFYNEPDFGNTLYVKLNPEESTTEALSSIEGILKEYNPGFPFDYRFENEMFNARFKTEVLVGQLTKIFSILAIIISCLGLFGLSAYTAEQRRKEIGVRKVLGSSIAGIVGLLSKDFMQLVVIAILIACPMAWWFMQNWLESYVYRITINIWAFIISGICVIVIALITVSFQAFKAASINPVKSLRID</sequence>
<feature type="domain" description="MacB-like periplasmic core" evidence="8">
    <location>
        <begin position="432"/>
        <end position="635"/>
    </location>
</feature>
<dbReference type="GO" id="GO:0005886">
    <property type="term" value="C:plasma membrane"/>
    <property type="evidence" value="ECO:0007669"/>
    <property type="project" value="UniProtKB-SubCell"/>
</dbReference>
<keyword evidence="3 6" id="KW-0812">Transmembrane</keyword>
<feature type="transmembrane region" description="Helical" evidence="6">
    <location>
        <begin position="374"/>
        <end position="399"/>
    </location>
</feature>
<comment type="subcellular location">
    <subcellularLocation>
        <location evidence="1">Cell membrane</location>
        <topology evidence="1">Multi-pass membrane protein</topology>
    </subcellularLocation>
</comment>
<evidence type="ECO:0000256" key="6">
    <source>
        <dbReference type="SAM" id="Phobius"/>
    </source>
</evidence>
<dbReference type="InterPro" id="IPR050250">
    <property type="entry name" value="Macrolide_Exporter_MacB"/>
</dbReference>
<proteinExistence type="predicted"/>
<dbReference type="PANTHER" id="PTHR30572:SF18">
    <property type="entry name" value="ABC-TYPE MACROLIDE FAMILY EXPORT SYSTEM PERMEASE COMPONENT 2"/>
    <property type="match status" value="1"/>
</dbReference>
<keyword evidence="5 6" id="KW-0472">Membrane</keyword>
<keyword evidence="2" id="KW-1003">Cell membrane</keyword>
<feature type="transmembrane region" description="Helical" evidence="6">
    <location>
        <begin position="282"/>
        <end position="302"/>
    </location>
</feature>
<feature type="transmembrane region" description="Helical" evidence="6">
    <location>
        <begin position="755"/>
        <end position="778"/>
    </location>
</feature>
<feature type="transmembrane region" description="Helical" evidence="6">
    <location>
        <begin position="329"/>
        <end position="354"/>
    </location>
</feature>
<dbReference type="InterPro" id="IPR025857">
    <property type="entry name" value="MacB_PCD"/>
</dbReference>
<evidence type="ECO:0000313" key="9">
    <source>
        <dbReference type="EMBL" id="KKN28270.1"/>
    </source>
</evidence>
<comment type="caution">
    <text evidence="9">The sequence shown here is derived from an EMBL/GenBank/DDBJ whole genome shotgun (WGS) entry which is preliminary data.</text>
</comment>
<dbReference type="EMBL" id="LAZR01002576">
    <property type="protein sequence ID" value="KKN28270.1"/>
    <property type="molecule type" value="Genomic_DNA"/>
</dbReference>
<reference evidence="9" key="1">
    <citation type="journal article" date="2015" name="Nature">
        <title>Complex archaea that bridge the gap between prokaryotes and eukaryotes.</title>
        <authorList>
            <person name="Spang A."/>
            <person name="Saw J.H."/>
            <person name="Jorgensen S.L."/>
            <person name="Zaremba-Niedzwiedzka K."/>
            <person name="Martijn J."/>
            <person name="Lind A.E."/>
            <person name="van Eijk R."/>
            <person name="Schleper C."/>
            <person name="Guy L."/>
            <person name="Ettema T.J."/>
        </authorList>
    </citation>
    <scope>NUCLEOTIDE SEQUENCE</scope>
</reference>
<evidence type="ECO:0000259" key="8">
    <source>
        <dbReference type="Pfam" id="PF12704"/>
    </source>
</evidence>
<dbReference type="AlphaFoldDB" id="A0A0F9P8W5"/>
<feature type="transmembrane region" description="Helical" evidence="6">
    <location>
        <begin position="420"/>
        <end position="444"/>
    </location>
</feature>
<dbReference type="Pfam" id="PF02687">
    <property type="entry name" value="FtsX"/>
    <property type="match status" value="2"/>
</dbReference>
<dbReference type="PROSITE" id="PS51257">
    <property type="entry name" value="PROKAR_LIPOPROTEIN"/>
    <property type="match status" value="1"/>
</dbReference>
<evidence type="ECO:0008006" key="10">
    <source>
        <dbReference type="Google" id="ProtNLM"/>
    </source>
</evidence>
<feature type="domain" description="MacB-like periplasmic core" evidence="8">
    <location>
        <begin position="20"/>
        <end position="240"/>
    </location>
</feature>
<evidence type="ECO:0000259" key="7">
    <source>
        <dbReference type="Pfam" id="PF02687"/>
    </source>
</evidence>
<organism evidence="9">
    <name type="scientific">marine sediment metagenome</name>
    <dbReference type="NCBI Taxonomy" id="412755"/>
    <lineage>
        <taxon>unclassified sequences</taxon>
        <taxon>metagenomes</taxon>
        <taxon>ecological metagenomes</taxon>
    </lineage>
</organism>
<protein>
    <recommendedName>
        <fullName evidence="10">ABC3 transporter permease protein domain-containing protein</fullName>
    </recommendedName>
</protein>
<evidence type="ECO:0000256" key="2">
    <source>
        <dbReference type="ARBA" id="ARBA00022475"/>
    </source>
</evidence>
<dbReference type="PANTHER" id="PTHR30572">
    <property type="entry name" value="MEMBRANE COMPONENT OF TRANSPORTER-RELATED"/>
    <property type="match status" value="1"/>
</dbReference>
<dbReference type="GO" id="GO:0022857">
    <property type="term" value="F:transmembrane transporter activity"/>
    <property type="evidence" value="ECO:0007669"/>
    <property type="project" value="TreeGrafter"/>
</dbReference>
<dbReference type="InterPro" id="IPR003838">
    <property type="entry name" value="ABC3_permease_C"/>
</dbReference>
<keyword evidence="4 6" id="KW-1133">Transmembrane helix</keyword>
<feature type="domain" description="ABC3 transporter permease C-terminal" evidence="7">
    <location>
        <begin position="672"/>
        <end position="785"/>
    </location>
</feature>